<reference evidence="1 2" key="1">
    <citation type="submission" date="2020-02" db="EMBL/GenBank/DDBJ databases">
        <title>Full genome sequence of Nocardioides sp. R-3366.</title>
        <authorList>
            <person name="Im W.-T."/>
        </authorList>
    </citation>
    <scope>NUCLEOTIDE SEQUENCE [LARGE SCALE GENOMIC DNA]</scope>
    <source>
        <strain evidence="1 2">R-3366</strain>
    </source>
</reference>
<accession>A0A6G6WGJ5</accession>
<dbReference type="Gene3D" id="3.10.129.10">
    <property type="entry name" value="Hotdog Thioesterase"/>
    <property type="match status" value="1"/>
</dbReference>
<dbReference type="EMBL" id="CP049257">
    <property type="protein sequence ID" value="QIG44277.1"/>
    <property type="molecule type" value="Genomic_DNA"/>
</dbReference>
<dbReference type="Proteomes" id="UP000502996">
    <property type="component" value="Chromosome"/>
</dbReference>
<dbReference type="KEGG" id="nano:G5V58_17190"/>
<sequence length="164" mass="18358">MDTPTYEQLVGLPAYAVQTVPMAFEDNNGQLNVRHYLGIGSEGLDESLEGVGIPHNWPVRAGLACLAAEHHLTYLHELHTGERMSVRVRLLGRSERAVHGLVFVLDDTRERLSTMIEEISLCVRLEPRGTEPWPEEIARNLDARIAEHAALDWSADTSSCLHLR</sequence>
<keyword evidence="2" id="KW-1185">Reference proteome</keyword>
<organism evidence="1 2">
    <name type="scientific">Nocardioides anomalus</name>
    <dbReference type="NCBI Taxonomy" id="2712223"/>
    <lineage>
        <taxon>Bacteria</taxon>
        <taxon>Bacillati</taxon>
        <taxon>Actinomycetota</taxon>
        <taxon>Actinomycetes</taxon>
        <taxon>Propionibacteriales</taxon>
        <taxon>Nocardioidaceae</taxon>
        <taxon>Nocardioides</taxon>
    </lineage>
</organism>
<name>A0A6G6WGJ5_9ACTN</name>
<dbReference type="RefSeq" id="WP_165235398.1">
    <property type="nucleotide sequence ID" value="NZ_CP049257.1"/>
</dbReference>
<evidence type="ECO:0000313" key="1">
    <source>
        <dbReference type="EMBL" id="QIG44277.1"/>
    </source>
</evidence>
<protein>
    <submittedName>
        <fullName evidence="1">Thioesterase</fullName>
    </submittedName>
</protein>
<dbReference type="InterPro" id="IPR029069">
    <property type="entry name" value="HotDog_dom_sf"/>
</dbReference>
<dbReference type="Pfam" id="PF13279">
    <property type="entry name" value="4HBT_2"/>
    <property type="match status" value="1"/>
</dbReference>
<gene>
    <name evidence="1" type="ORF">G5V58_17190</name>
</gene>
<dbReference type="AlphaFoldDB" id="A0A6G6WGJ5"/>
<proteinExistence type="predicted"/>
<dbReference type="SUPFAM" id="SSF54637">
    <property type="entry name" value="Thioesterase/thiol ester dehydrase-isomerase"/>
    <property type="match status" value="1"/>
</dbReference>
<evidence type="ECO:0000313" key="2">
    <source>
        <dbReference type="Proteomes" id="UP000502996"/>
    </source>
</evidence>